<name>A0A3D8GTU7_9BACI</name>
<keyword evidence="1" id="KW-0472">Membrane</keyword>
<dbReference type="Proteomes" id="UP000257144">
    <property type="component" value="Unassembled WGS sequence"/>
</dbReference>
<keyword evidence="1" id="KW-1133">Transmembrane helix</keyword>
<dbReference type="RefSeq" id="WP_115451535.1">
    <property type="nucleotide sequence ID" value="NZ_QNQT01000002.1"/>
</dbReference>
<evidence type="ECO:0000256" key="1">
    <source>
        <dbReference type="SAM" id="Phobius"/>
    </source>
</evidence>
<evidence type="ECO:0000313" key="2">
    <source>
        <dbReference type="EMBL" id="RDU37865.1"/>
    </source>
</evidence>
<reference evidence="2 3" key="1">
    <citation type="submission" date="2018-07" db="EMBL/GenBank/DDBJ databases">
        <title>Bacillus sp. YLB-04 draft genome sequence.</title>
        <authorList>
            <person name="Yu L."/>
            <person name="Tang X."/>
        </authorList>
    </citation>
    <scope>NUCLEOTIDE SEQUENCE [LARGE SCALE GENOMIC DNA]</scope>
    <source>
        <strain evidence="2 3">YLB-04</strain>
    </source>
</reference>
<gene>
    <name evidence="2" type="ORF">DRW41_08595</name>
</gene>
<keyword evidence="3" id="KW-1185">Reference proteome</keyword>
<dbReference type="EMBL" id="QNQT01000002">
    <property type="protein sequence ID" value="RDU37865.1"/>
    <property type="molecule type" value="Genomic_DNA"/>
</dbReference>
<dbReference type="AlphaFoldDB" id="A0A3D8GTU7"/>
<accession>A0A3D8GTU7</accession>
<sequence>MKKRALAIGIAGLAATVFFIFFLKKDVTYKEISLSENEINSMLANFPSSETPFTGIEEKGIKTEAFIVGQAGQRIEIVSIRKSDNVGVDIIYKMTDSTDLDSKRAVKKVSFMNALGKPVGFIKVD</sequence>
<comment type="caution">
    <text evidence="2">The sequence shown here is derived from an EMBL/GenBank/DDBJ whole genome shotgun (WGS) entry which is preliminary data.</text>
</comment>
<evidence type="ECO:0000313" key="3">
    <source>
        <dbReference type="Proteomes" id="UP000257144"/>
    </source>
</evidence>
<feature type="transmembrane region" description="Helical" evidence="1">
    <location>
        <begin position="6"/>
        <end position="23"/>
    </location>
</feature>
<proteinExistence type="predicted"/>
<organism evidence="2 3">
    <name type="scientific">Neobacillus piezotolerans</name>
    <dbReference type="NCBI Taxonomy" id="2259171"/>
    <lineage>
        <taxon>Bacteria</taxon>
        <taxon>Bacillati</taxon>
        <taxon>Bacillota</taxon>
        <taxon>Bacilli</taxon>
        <taxon>Bacillales</taxon>
        <taxon>Bacillaceae</taxon>
        <taxon>Neobacillus</taxon>
    </lineage>
</organism>
<protein>
    <submittedName>
        <fullName evidence="2">Uncharacterized protein</fullName>
    </submittedName>
</protein>
<dbReference type="OrthoDB" id="9843845at2"/>
<keyword evidence="1" id="KW-0812">Transmembrane</keyword>